<dbReference type="RefSeq" id="WP_380232892.1">
    <property type="nucleotide sequence ID" value="NZ_JBHSVH010000002.1"/>
</dbReference>
<comment type="caution">
    <text evidence="1">The sequence shown here is derived from an EMBL/GenBank/DDBJ whole genome shotgun (WGS) entry which is preliminary data.</text>
</comment>
<evidence type="ECO:0000313" key="1">
    <source>
        <dbReference type="EMBL" id="MFC7184715.1"/>
    </source>
</evidence>
<gene>
    <name evidence="1" type="ORF">ACFQMG_34710</name>
</gene>
<sequence length="48" mass="5141">MSPKTVPVPVPVLDRASVHGIASRPDITLGMCGFLTAYDPIRRVGPDH</sequence>
<accession>A0ABW2G594</accession>
<dbReference type="EMBL" id="JBHTAJ010000115">
    <property type="protein sequence ID" value="MFC7184715.1"/>
    <property type="molecule type" value="Genomic_DNA"/>
</dbReference>
<proteinExistence type="predicted"/>
<keyword evidence="2" id="KW-1185">Reference proteome</keyword>
<dbReference type="Proteomes" id="UP001596435">
    <property type="component" value="Unassembled WGS sequence"/>
</dbReference>
<evidence type="ECO:0000313" key="2">
    <source>
        <dbReference type="Proteomes" id="UP001596435"/>
    </source>
</evidence>
<protein>
    <submittedName>
        <fullName evidence="1">Uncharacterized protein</fullName>
    </submittedName>
</protein>
<reference evidence="2" key="1">
    <citation type="journal article" date="2019" name="Int. J. Syst. Evol. Microbiol.">
        <title>The Global Catalogue of Microorganisms (GCM) 10K type strain sequencing project: providing services to taxonomists for standard genome sequencing and annotation.</title>
        <authorList>
            <consortium name="The Broad Institute Genomics Platform"/>
            <consortium name="The Broad Institute Genome Sequencing Center for Infectious Disease"/>
            <person name="Wu L."/>
            <person name="Ma J."/>
        </authorList>
    </citation>
    <scope>NUCLEOTIDE SEQUENCE [LARGE SCALE GENOMIC DNA]</scope>
    <source>
        <strain evidence="2">CGMCC 1.12859</strain>
    </source>
</reference>
<organism evidence="1 2">
    <name type="scientific">Kitasatospora paranensis</name>
    <dbReference type="NCBI Taxonomy" id="258053"/>
    <lineage>
        <taxon>Bacteria</taxon>
        <taxon>Bacillati</taxon>
        <taxon>Actinomycetota</taxon>
        <taxon>Actinomycetes</taxon>
        <taxon>Kitasatosporales</taxon>
        <taxon>Streptomycetaceae</taxon>
        <taxon>Kitasatospora</taxon>
    </lineage>
</organism>
<name>A0ABW2G594_9ACTN</name>